<dbReference type="Proteomes" id="UP000234342">
    <property type="component" value="Unassembled WGS sequence"/>
</dbReference>
<accession>A0A2H1K1L4</accession>
<evidence type="ECO:0000313" key="4">
    <source>
        <dbReference type="Proteomes" id="UP000234342"/>
    </source>
</evidence>
<dbReference type="InterPro" id="IPR045010">
    <property type="entry name" value="MDR_fam"/>
</dbReference>
<dbReference type="FunFam" id="3.40.50.720:FF:000121">
    <property type="entry name" value="Prostaglandin reductase 2"/>
    <property type="match status" value="1"/>
</dbReference>
<evidence type="ECO:0000256" key="1">
    <source>
        <dbReference type="ARBA" id="ARBA00023002"/>
    </source>
</evidence>
<dbReference type="InterPro" id="IPR011032">
    <property type="entry name" value="GroES-like_sf"/>
</dbReference>
<dbReference type="Gene3D" id="3.90.180.10">
    <property type="entry name" value="Medium-chain alcohol dehydrogenases, catalytic domain"/>
    <property type="match status" value="1"/>
</dbReference>
<dbReference type="SUPFAM" id="SSF50129">
    <property type="entry name" value="GroES-like"/>
    <property type="match status" value="1"/>
</dbReference>
<dbReference type="SUPFAM" id="SSF51735">
    <property type="entry name" value="NAD(P)-binding Rossmann-fold domains"/>
    <property type="match status" value="1"/>
</dbReference>
<dbReference type="InterPro" id="IPR013149">
    <property type="entry name" value="ADH-like_C"/>
</dbReference>
<feature type="domain" description="Enoyl reductase (ER)" evidence="2">
    <location>
        <begin position="14"/>
        <end position="331"/>
    </location>
</feature>
<proteinExistence type="predicted"/>
<keyword evidence="4" id="KW-1185">Reference proteome</keyword>
<dbReference type="SMART" id="SM00829">
    <property type="entry name" value="PKS_ER"/>
    <property type="match status" value="1"/>
</dbReference>
<dbReference type="EMBL" id="FXZE01000012">
    <property type="protein sequence ID" value="SMX93444.1"/>
    <property type="molecule type" value="Genomic_DNA"/>
</dbReference>
<dbReference type="GO" id="GO:0016628">
    <property type="term" value="F:oxidoreductase activity, acting on the CH-CH group of donors, NAD or NADP as acceptor"/>
    <property type="evidence" value="ECO:0007669"/>
    <property type="project" value="InterPro"/>
</dbReference>
<dbReference type="InterPro" id="IPR041694">
    <property type="entry name" value="ADH_N_2"/>
</dbReference>
<dbReference type="PANTHER" id="PTHR43205">
    <property type="entry name" value="PROSTAGLANDIN REDUCTASE"/>
    <property type="match status" value="1"/>
</dbReference>
<protein>
    <recommendedName>
        <fullName evidence="2">Enoyl reductase (ER) domain-containing protein</fullName>
    </recommendedName>
</protein>
<keyword evidence="1" id="KW-0560">Oxidoreductase</keyword>
<dbReference type="RefSeq" id="WP_101643897.1">
    <property type="nucleotide sequence ID" value="NZ_FXZE01000012.1"/>
</dbReference>
<sequence length="335" mass="35608">MDAYEVQLASYPDGGIEAKNFRVEPVAVPELRDGQVKVRLRRLGLNAGLANRIGGPDTTHGPGINPGDVPGSDGVMEILESRSQSFEPGDLAVGKTQWRSIDVTDAPQLRRIPASEADVPLETHLTVLGHVGFTAYTGLRRFGDLRAEDIVYVSGAAGGVGSCAVQFAKAVGATVIGSAGTAEKVRLLRELGVDAAINHHDGPALDLLRQAAPDGIDLFYDNVGGEQLEAALEALRFRGRIVICGAASQYGKGSDRQGPANYQRMIFGQLTMRGFDVSSNEDLRQDYEAAVASWLSEGKVRSLHTLNTGFSQTPEAFASLLSGGNQGRMIVDCDS</sequence>
<evidence type="ECO:0000313" key="3">
    <source>
        <dbReference type="EMBL" id="SMX93444.1"/>
    </source>
</evidence>
<dbReference type="CDD" id="cd05288">
    <property type="entry name" value="PGDH"/>
    <property type="match status" value="1"/>
</dbReference>
<reference evidence="4" key="1">
    <citation type="submission" date="2017-03" db="EMBL/GenBank/DDBJ databases">
        <authorList>
            <person name="Monnet C."/>
        </authorList>
    </citation>
    <scope>NUCLEOTIDE SEQUENCE [LARGE SCALE GENOMIC DNA]</scope>
    <source>
        <strain evidence="4">P10</strain>
    </source>
</reference>
<name>A0A2H1K1L4_9MICO</name>
<dbReference type="InterPro" id="IPR036291">
    <property type="entry name" value="NAD(P)-bd_dom_sf"/>
</dbReference>
<dbReference type="PANTHER" id="PTHR43205:SF7">
    <property type="entry name" value="PROSTAGLANDIN REDUCTASE 1"/>
    <property type="match status" value="1"/>
</dbReference>
<evidence type="ECO:0000259" key="2">
    <source>
        <dbReference type="SMART" id="SM00829"/>
    </source>
</evidence>
<organism evidence="3 4">
    <name type="scientific">Brevibacterium antiquum</name>
    <dbReference type="NCBI Taxonomy" id="234835"/>
    <lineage>
        <taxon>Bacteria</taxon>
        <taxon>Bacillati</taxon>
        <taxon>Actinomycetota</taxon>
        <taxon>Actinomycetes</taxon>
        <taxon>Micrococcales</taxon>
        <taxon>Brevibacteriaceae</taxon>
        <taxon>Brevibacterium</taxon>
    </lineage>
</organism>
<dbReference type="AlphaFoldDB" id="A0A2H1K1L4"/>
<dbReference type="InterPro" id="IPR020843">
    <property type="entry name" value="ER"/>
</dbReference>
<gene>
    <name evidence="3" type="ORF">BANT10_02578</name>
</gene>
<dbReference type="Pfam" id="PF00107">
    <property type="entry name" value="ADH_zinc_N"/>
    <property type="match status" value="1"/>
</dbReference>
<dbReference type="Pfam" id="PF16884">
    <property type="entry name" value="ADH_N_2"/>
    <property type="match status" value="1"/>
</dbReference>
<dbReference type="Gene3D" id="3.40.50.720">
    <property type="entry name" value="NAD(P)-binding Rossmann-like Domain"/>
    <property type="match status" value="1"/>
</dbReference>